<accession>A0ABR7RLF8</accession>
<dbReference type="InterPro" id="IPR030970">
    <property type="entry name" value="ABC_MlaD"/>
</dbReference>
<feature type="compositionally biased region" description="Low complexity" evidence="1">
    <location>
        <begin position="160"/>
        <end position="170"/>
    </location>
</feature>
<feature type="region of interest" description="Disordered" evidence="1">
    <location>
        <begin position="154"/>
        <end position="186"/>
    </location>
</feature>
<keyword evidence="4" id="KW-1185">Reference proteome</keyword>
<dbReference type="RefSeq" id="WP_187784306.1">
    <property type="nucleotide sequence ID" value="NZ_JACTVA010000013.1"/>
</dbReference>
<evidence type="ECO:0000256" key="1">
    <source>
        <dbReference type="SAM" id="MobiDB-lite"/>
    </source>
</evidence>
<dbReference type="PANTHER" id="PTHR33371">
    <property type="entry name" value="INTERMEMBRANE PHOSPHOLIPID TRANSPORT SYSTEM BINDING PROTEIN MLAD-RELATED"/>
    <property type="match status" value="1"/>
</dbReference>
<evidence type="ECO:0000259" key="2">
    <source>
        <dbReference type="Pfam" id="PF02470"/>
    </source>
</evidence>
<comment type="caution">
    <text evidence="3">The sequence shown here is derived from an EMBL/GenBank/DDBJ whole genome shotgun (WGS) entry which is preliminary data.</text>
</comment>
<dbReference type="EMBL" id="JACTVA010000013">
    <property type="protein sequence ID" value="MBC9207144.1"/>
    <property type="molecule type" value="Genomic_DNA"/>
</dbReference>
<evidence type="ECO:0000313" key="4">
    <source>
        <dbReference type="Proteomes" id="UP000626026"/>
    </source>
</evidence>
<dbReference type="Pfam" id="PF02470">
    <property type="entry name" value="MlaD"/>
    <property type="match status" value="1"/>
</dbReference>
<dbReference type="Proteomes" id="UP000626026">
    <property type="component" value="Unassembled WGS sequence"/>
</dbReference>
<feature type="domain" description="Mce/MlaD" evidence="2">
    <location>
        <begin position="39"/>
        <end position="116"/>
    </location>
</feature>
<gene>
    <name evidence="3" type="primary">mlaD</name>
    <name evidence="3" type="ORF">IBL26_09890</name>
</gene>
<sequence>MQRRSLAEILTGAVVLLVALGFLVYAVGNSGRSLAGTNGITLTARFDRIDGLQPGADVRIGGVKVGSVVGQHIDPTTFLVVLQMQVDGALRLPTDTSAEITSESLLGGKYLSLVPGGEDKTLGNGDTITITQSAVSLESLLGRFIFSVTQMNANREEEGQQQQEGANAPVAPAPAPRAAPQGGRTP</sequence>
<dbReference type="InterPro" id="IPR003399">
    <property type="entry name" value="Mce/MlaD"/>
</dbReference>
<dbReference type="InterPro" id="IPR052336">
    <property type="entry name" value="MlaD_Phospholipid_Transporter"/>
</dbReference>
<organism evidence="3 4">
    <name type="scientific">Teichococcus aerophilus</name>
    <dbReference type="NCBI Taxonomy" id="1224513"/>
    <lineage>
        <taxon>Bacteria</taxon>
        <taxon>Pseudomonadati</taxon>
        <taxon>Pseudomonadota</taxon>
        <taxon>Alphaproteobacteria</taxon>
        <taxon>Acetobacterales</taxon>
        <taxon>Roseomonadaceae</taxon>
        <taxon>Roseomonas</taxon>
    </lineage>
</organism>
<reference evidence="3 4" key="1">
    <citation type="journal article" date="2013" name="Int. J. Syst. Evol. Microbiol.">
        <title>Roseomonas aerophila sp. nov., isolated from air.</title>
        <authorList>
            <person name="Kim S.J."/>
            <person name="Weon H.Y."/>
            <person name="Ahn J.H."/>
            <person name="Hong S.B."/>
            <person name="Seok S.J."/>
            <person name="Whang K.S."/>
            <person name="Kwon S.W."/>
        </authorList>
    </citation>
    <scope>NUCLEOTIDE SEQUENCE [LARGE SCALE GENOMIC DNA]</scope>
    <source>
        <strain evidence="3 4">NBRC 108923</strain>
    </source>
</reference>
<proteinExistence type="predicted"/>
<name>A0ABR7RLF8_9PROT</name>
<dbReference type="NCBIfam" id="TIGR04430">
    <property type="entry name" value="OM_asym_MlaD"/>
    <property type="match status" value="1"/>
</dbReference>
<protein>
    <submittedName>
        <fullName evidence="3">Outer membrane lipid asymmetry maintenance protein MlaD</fullName>
    </submittedName>
</protein>
<evidence type="ECO:0000313" key="3">
    <source>
        <dbReference type="EMBL" id="MBC9207144.1"/>
    </source>
</evidence>
<dbReference type="PANTHER" id="PTHR33371:SF4">
    <property type="entry name" value="INTERMEMBRANE PHOSPHOLIPID TRANSPORT SYSTEM BINDING PROTEIN MLAD"/>
    <property type="match status" value="1"/>
</dbReference>